<dbReference type="InterPro" id="IPR043502">
    <property type="entry name" value="DNA/RNA_pol_sf"/>
</dbReference>
<comment type="caution">
    <text evidence="3">The sequence shown here is derived from an EMBL/GenBank/DDBJ whole genome shotgun (WGS) entry which is preliminary data.</text>
</comment>
<dbReference type="InterPro" id="IPR000477">
    <property type="entry name" value="RT_dom"/>
</dbReference>
<evidence type="ECO:0000259" key="2">
    <source>
        <dbReference type="Pfam" id="PF00078"/>
    </source>
</evidence>
<gene>
    <name evidence="3" type="ORF">CLODIP_2_CD11206</name>
</gene>
<sequence>MYDRPFPSGDSFTSWEHPRYSSTGPSQYNTPQKKNRGRAPLPKPNNEVVRLLWAALPDEITAFLNVCLELGSFPVAWKNSNLKLLYKGRGAVSDVNSYRGISLCCSLYNLLDRVMNNRLYSRLIDLIPSNLFGFVKGRSTIQAVQLLVDEINFVVYEKKTPLYSLFLDVKKAFDSIRLVEEVEVEAADEE</sequence>
<dbReference type="Pfam" id="PF00078">
    <property type="entry name" value="RVT_1"/>
    <property type="match status" value="1"/>
</dbReference>
<feature type="region of interest" description="Disordered" evidence="1">
    <location>
        <begin position="1"/>
        <end position="42"/>
    </location>
</feature>
<dbReference type="SUPFAM" id="SSF56672">
    <property type="entry name" value="DNA/RNA polymerases"/>
    <property type="match status" value="1"/>
</dbReference>
<dbReference type="OrthoDB" id="445826at2759"/>
<protein>
    <recommendedName>
        <fullName evidence="2">Reverse transcriptase domain-containing protein</fullName>
    </recommendedName>
</protein>
<feature type="compositionally biased region" description="Polar residues" evidence="1">
    <location>
        <begin position="10"/>
        <end position="32"/>
    </location>
</feature>
<feature type="domain" description="Reverse transcriptase" evidence="2">
    <location>
        <begin position="95"/>
        <end position="183"/>
    </location>
</feature>
<dbReference type="EMBL" id="CADEPI010000557">
    <property type="protein sequence ID" value="CAB3387275.1"/>
    <property type="molecule type" value="Genomic_DNA"/>
</dbReference>
<evidence type="ECO:0000313" key="4">
    <source>
        <dbReference type="Proteomes" id="UP000494165"/>
    </source>
</evidence>
<dbReference type="Proteomes" id="UP000494165">
    <property type="component" value="Unassembled WGS sequence"/>
</dbReference>
<dbReference type="GO" id="GO:0071897">
    <property type="term" value="P:DNA biosynthetic process"/>
    <property type="evidence" value="ECO:0007669"/>
    <property type="project" value="UniProtKB-ARBA"/>
</dbReference>
<proteinExistence type="predicted"/>
<evidence type="ECO:0000256" key="1">
    <source>
        <dbReference type="SAM" id="MobiDB-lite"/>
    </source>
</evidence>
<accession>A0A8S1E2Q5</accession>
<reference evidence="3 4" key="1">
    <citation type="submission" date="2020-04" db="EMBL/GenBank/DDBJ databases">
        <authorList>
            <person name="Alioto T."/>
            <person name="Alioto T."/>
            <person name="Gomez Garrido J."/>
        </authorList>
    </citation>
    <scope>NUCLEOTIDE SEQUENCE [LARGE SCALE GENOMIC DNA]</scope>
</reference>
<name>A0A8S1E2Q5_9INSE</name>
<dbReference type="AlphaFoldDB" id="A0A8S1E2Q5"/>
<evidence type="ECO:0000313" key="3">
    <source>
        <dbReference type="EMBL" id="CAB3387275.1"/>
    </source>
</evidence>
<organism evidence="3 4">
    <name type="scientific">Cloeon dipterum</name>
    <dbReference type="NCBI Taxonomy" id="197152"/>
    <lineage>
        <taxon>Eukaryota</taxon>
        <taxon>Metazoa</taxon>
        <taxon>Ecdysozoa</taxon>
        <taxon>Arthropoda</taxon>
        <taxon>Hexapoda</taxon>
        <taxon>Insecta</taxon>
        <taxon>Pterygota</taxon>
        <taxon>Palaeoptera</taxon>
        <taxon>Ephemeroptera</taxon>
        <taxon>Pisciforma</taxon>
        <taxon>Baetidae</taxon>
        <taxon>Cloeon</taxon>
    </lineage>
</organism>
<dbReference type="PANTHER" id="PTHR19446">
    <property type="entry name" value="REVERSE TRANSCRIPTASES"/>
    <property type="match status" value="1"/>
</dbReference>
<keyword evidence="4" id="KW-1185">Reference proteome</keyword>